<dbReference type="Gramene" id="Psat06G0115200-T1">
    <property type="protein sequence ID" value="KAI5394355.1"/>
    <property type="gene ID" value="KIW84_061152"/>
</dbReference>
<dbReference type="InterPro" id="IPR017871">
    <property type="entry name" value="ABC_transporter-like_CS"/>
</dbReference>
<dbReference type="InterPro" id="IPR027417">
    <property type="entry name" value="P-loop_NTPase"/>
</dbReference>
<dbReference type="PANTHER" id="PTHR19229:SF267">
    <property type="entry name" value="ABC TRANSPORTER A FAMILY MEMBER 1"/>
    <property type="match status" value="1"/>
</dbReference>
<accession>A0A9D5A6B6</accession>
<dbReference type="PROSITE" id="PS50893">
    <property type="entry name" value="ABC_TRANSPORTER_2"/>
    <property type="match status" value="1"/>
</dbReference>
<dbReference type="AlphaFoldDB" id="A0A9D5A6B6"/>
<dbReference type="CDD" id="cd03263">
    <property type="entry name" value="ABC_subfamily_A"/>
    <property type="match status" value="1"/>
</dbReference>
<name>A0A9D5A6B6_PEA</name>
<evidence type="ECO:0000256" key="2">
    <source>
        <dbReference type="SAM" id="MobiDB-lite"/>
    </source>
</evidence>
<dbReference type="InterPro" id="IPR026082">
    <property type="entry name" value="ABCA"/>
</dbReference>
<dbReference type="GO" id="GO:0140359">
    <property type="term" value="F:ABC-type transporter activity"/>
    <property type="evidence" value="ECO:0007669"/>
    <property type="project" value="InterPro"/>
</dbReference>
<dbReference type="EMBL" id="JAMSHJ010000006">
    <property type="protein sequence ID" value="KAI5394355.1"/>
    <property type="molecule type" value="Genomic_DNA"/>
</dbReference>
<dbReference type="PANTHER" id="PTHR19229">
    <property type="entry name" value="ATP-BINDING CASSETTE TRANSPORTER SUBFAMILY A ABCA"/>
    <property type="match status" value="1"/>
</dbReference>
<feature type="domain" description="ABC transporter" evidence="3">
    <location>
        <begin position="37"/>
        <end position="275"/>
    </location>
</feature>
<dbReference type="Pfam" id="PF00005">
    <property type="entry name" value="ABC_tran"/>
    <property type="match status" value="1"/>
</dbReference>
<evidence type="ECO:0000256" key="1">
    <source>
        <dbReference type="ARBA" id="ARBA00008526"/>
    </source>
</evidence>
<protein>
    <recommendedName>
        <fullName evidence="3">ABC transporter domain-containing protein</fullName>
    </recommendedName>
</protein>
<keyword evidence="5" id="KW-1185">Reference proteome</keyword>
<reference evidence="4 5" key="1">
    <citation type="journal article" date="2022" name="Nat. Genet.">
        <title>Improved pea reference genome and pan-genome highlight genomic features and evolutionary characteristics.</title>
        <authorList>
            <person name="Yang T."/>
            <person name="Liu R."/>
            <person name="Luo Y."/>
            <person name="Hu S."/>
            <person name="Wang D."/>
            <person name="Wang C."/>
            <person name="Pandey M.K."/>
            <person name="Ge S."/>
            <person name="Xu Q."/>
            <person name="Li N."/>
            <person name="Li G."/>
            <person name="Huang Y."/>
            <person name="Saxena R.K."/>
            <person name="Ji Y."/>
            <person name="Li M."/>
            <person name="Yan X."/>
            <person name="He Y."/>
            <person name="Liu Y."/>
            <person name="Wang X."/>
            <person name="Xiang C."/>
            <person name="Varshney R.K."/>
            <person name="Ding H."/>
            <person name="Gao S."/>
            <person name="Zong X."/>
        </authorList>
    </citation>
    <scope>NUCLEOTIDE SEQUENCE [LARGE SCALE GENOMIC DNA]</scope>
    <source>
        <strain evidence="4 5">cv. Zhongwan 6</strain>
    </source>
</reference>
<dbReference type="PROSITE" id="PS00211">
    <property type="entry name" value="ABC_TRANSPORTER_1"/>
    <property type="match status" value="1"/>
</dbReference>
<comment type="similarity">
    <text evidence="1">Belongs to the ABC transporter superfamily. ABCA family. CPR flippase (TC 3.A.1.211) subfamily.</text>
</comment>
<comment type="caution">
    <text evidence="4">The sequence shown here is derived from an EMBL/GenBank/DDBJ whole genome shotgun (WGS) entry which is preliminary data.</text>
</comment>
<dbReference type="InterPro" id="IPR003439">
    <property type="entry name" value="ABC_transporter-like_ATP-bd"/>
</dbReference>
<evidence type="ECO:0000259" key="3">
    <source>
        <dbReference type="PROSITE" id="PS50893"/>
    </source>
</evidence>
<dbReference type="GO" id="GO:0016020">
    <property type="term" value="C:membrane"/>
    <property type="evidence" value="ECO:0007669"/>
    <property type="project" value="InterPro"/>
</dbReference>
<feature type="region of interest" description="Disordered" evidence="2">
    <location>
        <begin position="330"/>
        <end position="357"/>
    </location>
</feature>
<dbReference type="GO" id="GO:0005524">
    <property type="term" value="F:ATP binding"/>
    <property type="evidence" value="ECO:0007669"/>
    <property type="project" value="InterPro"/>
</dbReference>
<dbReference type="Proteomes" id="UP001058974">
    <property type="component" value="Chromosome 6"/>
</dbReference>
<dbReference type="Gene3D" id="3.40.50.300">
    <property type="entry name" value="P-loop containing nucleotide triphosphate hydrolases"/>
    <property type="match status" value="1"/>
</dbReference>
<evidence type="ECO:0000313" key="5">
    <source>
        <dbReference type="Proteomes" id="UP001058974"/>
    </source>
</evidence>
<dbReference type="SUPFAM" id="SSF52540">
    <property type="entry name" value="P-loop containing nucleoside triphosphate hydrolases"/>
    <property type="match status" value="1"/>
</dbReference>
<dbReference type="GO" id="GO:0016887">
    <property type="term" value="F:ATP hydrolysis activity"/>
    <property type="evidence" value="ECO:0007669"/>
    <property type="project" value="InterPro"/>
</dbReference>
<dbReference type="GO" id="GO:0005319">
    <property type="term" value="F:lipid transporter activity"/>
    <property type="evidence" value="ECO:0007669"/>
    <property type="project" value="TreeGrafter"/>
</dbReference>
<organism evidence="4 5">
    <name type="scientific">Pisum sativum</name>
    <name type="common">Garden pea</name>
    <name type="synonym">Lathyrus oleraceus</name>
    <dbReference type="NCBI Taxonomy" id="3888"/>
    <lineage>
        <taxon>Eukaryota</taxon>
        <taxon>Viridiplantae</taxon>
        <taxon>Streptophyta</taxon>
        <taxon>Embryophyta</taxon>
        <taxon>Tracheophyta</taxon>
        <taxon>Spermatophyta</taxon>
        <taxon>Magnoliopsida</taxon>
        <taxon>eudicotyledons</taxon>
        <taxon>Gunneridae</taxon>
        <taxon>Pentapetalae</taxon>
        <taxon>rosids</taxon>
        <taxon>fabids</taxon>
        <taxon>Fabales</taxon>
        <taxon>Fabaceae</taxon>
        <taxon>Papilionoideae</taxon>
        <taxon>50 kb inversion clade</taxon>
        <taxon>NPAAA clade</taxon>
        <taxon>Hologalegina</taxon>
        <taxon>IRL clade</taxon>
        <taxon>Fabeae</taxon>
        <taxon>Lathyrus</taxon>
    </lineage>
</organism>
<feature type="compositionally biased region" description="Polar residues" evidence="2">
    <location>
        <begin position="344"/>
        <end position="357"/>
    </location>
</feature>
<proteinExistence type="inferred from homology"/>
<gene>
    <name evidence="4" type="ORF">KIW84_061152</name>
</gene>
<evidence type="ECO:0000313" key="4">
    <source>
        <dbReference type="EMBL" id="KAI5394355.1"/>
    </source>
</evidence>
<sequence>MKFKTNERNLLGQDTTNPSIEAISLDMKQQELDGRCIQIRNLHKVYDTKKGDCCAVNSLQLTLYENQILALLGHNGAGKSTTISMLVGLLPPTSGDALIFFGKNIVSDIDEIRKVLGVRPQHDILFPELTVREHLELFAILKGVEEDTLESVIINMVDEVGLADKINTVVRSLSGGMKRKLSLGIALVGNNELGDRIAIMANGSLKCCGSSLFLKHHYGVGYALTLGNPSSYKFPNSEKAYADAVEAAGPTLGHALLSMSEYLMSSFNESYQSRYGAIVMNDQNTDGSLGYTVLHNFSCQHAAPTFINLMNSAILGLATHDMNATIQTRNHPLPKTKATRKPAFSQQKQKSTAGRGI</sequence>